<organism evidence="2 3">
    <name type="scientific">Pyrobaculum calidifontis (strain DSM 21063 / JCM 11548 / VA1)</name>
    <dbReference type="NCBI Taxonomy" id="410359"/>
    <lineage>
        <taxon>Archaea</taxon>
        <taxon>Thermoproteota</taxon>
        <taxon>Thermoprotei</taxon>
        <taxon>Thermoproteales</taxon>
        <taxon>Thermoproteaceae</taxon>
        <taxon>Pyrobaculum</taxon>
    </lineage>
</organism>
<feature type="transmembrane region" description="Helical" evidence="1">
    <location>
        <begin position="164"/>
        <end position="194"/>
    </location>
</feature>
<proteinExistence type="predicted"/>
<keyword evidence="1" id="KW-0472">Membrane</keyword>
<dbReference type="OrthoDB" id="115386at2157"/>
<feature type="transmembrane region" description="Helical" evidence="1">
    <location>
        <begin position="280"/>
        <end position="307"/>
    </location>
</feature>
<dbReference type="Proteomes" id="UP000001431">
    <property type="component" value="Chromosome"/>
</dbReference>
<feature type="transmembrane region" description="Helical" evidence="1">
    <location>
        <begin position="206"/>
        <end position="228"/>
    </location>
</feature>
<dbReference type="KEGG" id="pcl:Pcal_1482"/>
<dbReference type="HOGENOM" id="CLU_732847_0_0_2"/>
<evidence type="ECO:0000313" key="2">
    <source>
        <dbReference type="EMBL" id="ABO08901.1"/>
    </source>
</evidence>
<feature type="transmembrane region" description="Helical" evidence="1">
    <location>
        <begin position="347"/>
        <end position="365"/>
    </location>
</feature>
<keyword evidence="1" id="KW-1133">Transmembrane helix</keyword>
<protein>
    <submittedName>
        <fullName evidence="2">Cytochrome c biogenesis protein, transmembrane region</fullName>
    </submittedName>
</protein>
<dbReference type="RefSeq" id="WP_011850159.1">
    <property type="nucleotide sequence ID" value="NC_009073.1"/>
</dbReference>
<keyword evidence="3" id="KW-1185">Reference proteome</keyword>
<dbReference type="PANTHER" id="PTHR31272">
    <property type="entry name" value="CYTOCHROME C-TYPE BIOGENESIS PROTEIN HI_1454-RELATED"/>
    <property type="match status" value="1"/>
</dbReference>
<name>A3MW84_PYRCJ</name>
<dbReference type="STRING" id="410359.Pcal_1482"/>
<evidence type="ECO:0000256" key="1">
    <source>
        <dbReference type="SAM" id="Phobius"/>
    </source>
</evidence>
<evidence type="ECO:0000313" key="3">
    <source>
        <dbReference type="Proteomes" id="UP000001431"/>
    </source>
</evidence>
<feature type="transmembrane region" description="Helical" evidence="1">
    <location>
        <begin position="234"/>
        <end position="252"/>
    </location>
</feature>
<accession>A3MW84</accession>
<dbReference type="eggNOG" id="arCOG02405">
    <property type="taxonomic scope" value="Archaea"/>
</dbReference>
<keyword evidence="1 2" id="KW-0812">Transmembrane</keyword>
<dbReference type="EMBL" id="CP000561">
    <property type="protein sequence ID" value="ABO08901.1"/>
    <property type="molecule type" value="Genomic_DNA"/>
</dbReference>
<dbReference type="InterPro" id="IPR051790">
    <property type="entry name" value="Cytochrome_c-biogenesis_DsbD"/>
</dbReference>
<dbReference type="AlphaFoldDB" id="A3MW84"/>
<feature type="transmembrane region" description="Helical" evidence="1">
    <location>
        <begin position="313"/>
        <end position="335"/>
    </location>
</feature>
<dbReference type="GeneID" id="4909485"/>
<reference evidence="2" key="1">
    <citation type="submission" date="2007-02" db="EMBL/GenBank/DDBJ databases">
        <title>Complete sequence of Pyrobaculum calidifontis JCM 11548.</title>
        <authorList>
            <consortium name="US DOE Joint Genome Institute"/>
            <person name="Copeland A."/>
            <person name="Lucas S."/>
            <person name="Lapidus A."/>
            <person name="Barry K."/>
            <person name="Glavina del Rio T."/>
            <person name="Dalin E."/>
            <person name="Tice H."/>
            <person name="Pitluck S."/>
            <person name="Chain P."/>
            <person name="Malfatti S."/>
            <person name="Shin M."/>
            <person name="Vergez L."/>
            <person name="Schmutz J."/>
            <person name="Larimer F."/>
            <person name="Land M."/>
            <person name="Hauser L."/>
            <person name="Kyrpides N."/>
            <person name="Mikhailova N."/>
            <person name="Cozen A.E."/>
            <person name="Fitz-Gibbon S.T."/>
            <person name="House C.H."/>
            <person name="Saltikov C."/>
            <person name="Lowe T.M."/>
            <person name="Richardson P."/>
        </authorList>
    </citation>
    <scope>NUCLEOTIDE SEQUENCE [LARGE SCALE GENOMIC DNA]</scope>
    <source>
        <strain evidence="2">JCM 11548</strain>
    </source>
</reference>
<dbReference type="PANTHER" id="PTHR31272:SF9">
    <property type="entry name" value="BLL1027 PROTEIN"/>
    <property type="match status" value="1"/>
</dbReference>
<gene>
    <name evidence="2" type="ordered locus">Pcal_1482</name>
</gene>
<sequence>MRQVLLVLVLAALALALQKGLLVFQEVESPYEVNGTFLLYIYQPGCEECKRLEALFSDGEVAALMSKYSLYTLDLSRARISGIDVVVDGQVAYVDHGVVKYYVVRGERTFLIPGTPTVVIGVAEGGRIRLLGFWTGADVPPGVDLKRVFVEFLSPKGVQEGGDAFPYAALLSAFVLGVASAFSPCVLPVLGVAAVTHFARRSLPKVLLGMVLSYAAVGVAVAAVGGAVAYARQVFLAVGGVALLLLGAVLLVERLSVKYAAAVSRLQTFAFKRLGSAGDFLFGFSLGAVWTPCILPYAGFATVVALASLAGNYLALFAALLLYGLGLAAAVYAVVRGVAKYIKGGRWVEVAIGVLSVAAGVYFLGLCL</sequence>